<protein>
    <submittedName>
        <fullName evidence="2">Uncharacterized protein</fullName>
    </submittedName>
</protein>
<sequence length="233" mass="24393">IAHQIILMTGPASTSSTGTAASVADNAKTGTVVAINSANCSLNDSVTDAESIVMKLQQYRSDIVRQVGDICTQRAQLLEQQRRQCRECVDRERSQLPGRQLALNYADYVRSVQLPSLIQQGVTLPGGIQLDGVGAGGGDARGATAGAARGKTATARGGRTARGRQAGAAAAAALAAAAASSTRGRPTKLQIVNPFKFSPEDLERIDPREVQKLRELFDKLACLFGSDSGVGSR</sequence>
<name>A0A267F2A2_9PLAT</name>
<keyword evidence="3" id="KW-1185">Reference proteome</keyword>
<evidence type="ECO:0000313" key="3">
    <source>
        <dbReference type="Proteomes" id="UP000215902"/>
    </source>
</evidence>
<accession>A0A267F2A2</accession>
<gene>
    <name evidence="2" type="ORF">BOX15_Mlig023092g1</name>
</gene>
<evidence type="ECO:0000313" key="2">
    <source>
        <dbReference type="EMBL" id="PAA67219.1"/>
    </source>
</evidence>
<feature type="region of interest" description="Disordered" evidence="1">
    <location>
        <begin position="141"/>
        <end position="162"/>
    </location>
</feature>
<comment type="caution">
    <text evidence="2">The sequence shown here is derived from an EMBL/GenBank/DDBJ whole genome shotgun (WGS) entry which is preliminary data.</text>
</comment>
<dbReference type="EMBL" id="NIVC01001500">
    <property type="protein sequence ID" value="PAA67219.1"/>
    <property type="molecule type" value="Genomic_DNA"/>
</dbReference>
<dbReference type="AlphaFoldDB" id="A0A267F2A2"/>
<feature type="non-terminal residue" evidence="2">
    <location>
        <position position="1"/>
    </location>
</feature>
<organism evidence="2 3">
    <name type="scientific">Macrostomum lignano</name>
    <dbReference type="NCBI Taxonomy" id="282301"/>
    <lineage>
        <taxon>Eukaryota</taxon>
        <taxon>Metazoa</taxon>
        <taxon>Spiralia</taxon>
        <taxon>Lophotrochozoa</taxon>
        <taxon>Platyhelminthes</taxon>
        <taxon>Rhabditophora</taxon>
        <taxon>Macrostomorpha</taxon>
        <taxon>Macrostomida</taxon>
        <taxon>Macrostomidae</taxon>
        <taxon>Macrostomum</taxon>
    </lineage>
</organism>
<dbReference type="Proteomes" id="UP000215902">
    <property type="component" value="Unassembled WGS sequence"/>
</dbReference>
<proteinExistence type="predicted"/>
<evidence type="ECO:0000256" key="1">
    <source>
        <dbReference type="SAM" id="MobiDB-lite"/>
    </source>
</evidence>
<reference evidence="2 3" key="1">
    <citation type="submission" date="2017-06" db="EMBL/GenBank/DDBJ databases">
        <title>A platform for efficient transgenesis in Macrostomum lignano, a flatworm model organism for stem cell research.</title>
        <authorList>
            <person name="Berezikov E."/>
        </authorList>
    </citation>
    <scope>NUCLEOTIDE SEQUENCE [LARGE SCALE GENOMIC DNA]</scope>
    <source>
        <strain evidence="2">DV1</strain>
        <tissue evidence="2">Whole organism</tissue>
    </source>
</reference>